<dbReference type="SUPFAM" id="SSF51126">
    <property type="entry name" value="Pectin lyase-like"/>
    <property type="match status" value="1"/>
</dbReference>
<keyword evidence="1" id="KW-0732">Signal</keyword>
<dbReference type="PROSITE" id="PS51208">
    <property type="entry name" value="AUTOTRANSPORTER"/>
    <property type="match status" value="1"/>
</dbReference>
<keyword evidence="2" id="KW-0843">Virulence</keyword>
<keyword evidence="5" id="KW-1185">Reference proteome</keyword>
<dbReference type="Pfam" id="PF18883">
    <property type="entry name" value="AC_1"/>
    <property type="match status" value="1"/>
</dbReference>
<organism evidence="4 5">
    <name type="scientific">Pantoea eucalypti</name>
    <dbReference type="NCBI Taxonomy" id="470933"/>
    <lineage>
        <taxon>Bacteria</taxon>
        <taxon>Pseudomonadati</taxon>
        <taxon>Pseudomonadota</taxon>
        <taxon>Gammaproteobacteria</taxon>
        <taxon>Enterobacterales</taxon>
        <taxon>Erwiniaceae</taxon>
        <taxon>Pantoea</taxon>
    </lineage>
</organism>
<dbReference type="Pfam" id="PF13018">
    <property type="entry name" value="ESPR"/>
    <property type="match status" value="1"/>
</dbReference>
<evidence type="ECO:0000256" key="1">
    <source>
        <dbReference type="ARBA" id="ARBA00022729"/>
    </source>
</evidence>
<dbReference type="SMART" id="SM00869">
    <property type="entry name" value="Autotransporter"/>
    <property type="match status" value="1"/>
</dbReference>
<sequence length="2339" mass="238123">MNKIFKVKWNAACQRYDVTSELAKGKAKSSCNKRALLRSAQFFLAITLLASAESSVADINIDLIPFTPVDGLTIEVSDVKELTSSDGFKSVKPGKPGYIVSTFKEMAELGYLKSGAEYINEKALTFGSKVSTSVFDPQTGSFVTVEVYDGNNMKEMLLSSIKSQINVPVGNEQYVGRNLINVNPGGSLDVNLGDSSGDWKSNRDNNLVAYMKGKRDDPTFVSSFFKVNSDLTSSPAKINYKSKTIVSLGNALNYILKNESGVQVPLYTFLSGYSGKFESVIGQQNVTSLDDLRQYNNDLIAALKSGVITSNQYNSEFKLAYDNKYKFVYVDSAIDDDDAIYDPVTKDTVSYILASGSGAEIEISSDADIGSFSSDITLVMLKDGAKLVNDGKLSSTANTSRGSYLVQADNSSFENNGTLYAGSNADMLGYLAVGGVTPVGDAQIISGQSFAVSATNSSIVLNNGVINVGPHGQYASNWGVWLTNNSKMVNNGSLNVSAYYESPSWVGSGLFTAGAVVRYGAELQNNGDIYIGRLSQENTSDSTNNIDTANSGNRLVWVNSNGVFYNNVGGVLTIGNLVQGAAAIVADAADAVAINNGEINLNGRASGKTEPAPLQNIGMSSLSGAQNVINGSSGKISINGINSVGMKAYSSSTDSISTHVRNEGTIEVETGVDPVTGTANYGLWAEGPMATATNAGIINLDGTGAIAAHARSGAQLIIEDGAAVNFRDKNQTGYYVFGAGSRITDNSAGRQDVSTEGSVLYRIDGGAAFDGGGTGTQVGVSGKNATGLLVTGGQGAGSTLSTGNMNLNVTGEGASGLRVAGDSSGVLTADTIINLSGAGSSAGIVENTYTDISGNQSQAEGATLTSFATLNSANAAPGAVGYIARNGGTLDHRGTIDFTALDTTGVQVEGGVLNNSGTIRVNGTAVDVSGADSSVSNAGMVDATDGTAAFRVRDGAALNLNGNGTVRAGGSAHGVLLDSGATGLMVDGATIEMSSGGTGSAIENAAEIAGIQLKNTTITVGDGYGVRTAATLAEENSGTITVSGAGAGIYFGHADGSLSDKDFDTSKSQNLVINVDSTQGRGVVTHTSGDVKSGASINVNNVAGGAALVVSGSTRNVEQSGSLTSQSLTSAVVDVSGGSVSSFINKGVIQAAGAAYDALRVTAGSYLNFTNARGGDITGRVALADGNNSVTLEGGSSADDVTTGSGNDNFYLSGIRPSDTGLFSSLQAGAGADTLNLSDSLLAVTDPAALTGFEAVTLTRGSALTLDGTLLALGDTRDDAAGTGYSVSGDSTLRIIGAGDTAFGSFLRGAGTLAASAQGNAFNFSSNNAAAAGQDFTGTLMLNDATFALGGLNAQALAASRLLAGSGSTVRVADGVQRIGGLAFDGGTVAFDTGTPGESEAKGSVQTAGLLNLSGNGTVQVNAGTVDNSTVLSPEALPLMAQDDANTLLKLAGSEGTVTGSGGNLVLKDQNGNVISDALYTQVTQNGQTVANATYDYRLTGGAASDGLYASYGLTALTLLTSGSDALVLDARGQTGSATDMSAMLSGGGDLAVDTGTGQTVSLSNTGNTYTGRTDVRSGTLQMGNDNVLGQTSELSLAAGTAFDMNGHSQTVGVLNAAAGSLTDLNGGSLSVSQGGTTDGRLQGAGSLNVNGGTLTVHGSNAGLTATTTIGNGAAAELDDVQGLGSGSIVSDGLLALNRATGRLVNRLSGTGLVALNDASDIVAEGDNRDFSGRFAITDGSTLTATGENSLGTAAVDNDGLLNLNGAASWMLDNAVTGGGALAQNGAGVVTLSSASAQYTGNTAVNAGGLQLGSAGQDVTLASGRTDVAAGAVFGGFGGTAGDVINAGTLKLGGLGPVTRAAGGAVQFTIGRDLTSSGTLAVAQSGVAGSMLHVKGNYTGNGGRLVLNTALGGDGSLTDRLEVDGNTSGTTAVTVNNAGGSGAKTIDGIEVITVHGMSEGEFTQEGRIVAGAFEYHLARGKDADSPNWYLHNTVEEAGGNEGSEEEKPAEEDDVVRVYRPESGAYASNMAAANTLFNTRLHDRLGETHYVDAITGETKVTSMWLRNTGGHTRFADSSGQQKTQANRYVMQLGGDVAQWSSDGADRYHLGVMAGYANQHSNTHNHLSGQSAKGSISGYSAGVYGTWLQDNEQKTGAYVDTWAQYSWFNNNVQGDSLAPESYKSEGITASVESGYTWKLGEKNERESYYIQPKAQLTWMGVEADSIREGNGTQVQGTGDGNIQARLGVRAFMKGHSKIDDGKNRTFEPFIEANWIGNTKTFGSQLNGVKVSQKGTRNIGELKVGVEGQIKPGLNLWGNIGQQVGSSGYSDTSALVGVKVSF</sequence>
<dbReference type="InterPro" id="IPR011050">
    <property type="entry name" value="Pectin_lyase_fold/virulence"/>
</dbReference>
<dbReference type="InterPro" id="IPR012332">
    <property type="entry name" value="Autotransporter_pectin_lyase_C"/>
</dbReference>
<evidence type="ECO:0000313" key="4">
    <source>
        <dbReference type="EMBL" id="TPV41655.1"/>
    </source>
</evidence>
<dbReference type="SUPFAM" id="SSF103515">
    <property type="entry name" value="Autotransporter"/>
    <property type="match status" value="1"/>
</dbReference>
<evidence type="ECO:0000313" key="5">
    <source>
        <dbReference type="Proteomes" id="UP000315469"/>
    </source>
</evidence>
<dbReference type="NCBIfam" id="TIGR01414">
    <property type="entry name" value="autotrans_barl"/>
    <property type="match status" value="1"/>
</dbReference>
<reference evidence="4 5" key="1">
    <citation type="submission" date="2019-06" db="EMBL/GenBank/DDBJ databases">
        <title>Taxogenomics and systematics of the genus Pantoea.</title>
        <authorList>
            <person name="Tambong J.T."/>
        </authorList>
    </citation>
    <scope>NUCLEOTIDE SEQUENCE [LARGE SCALE GENOMIC DNA]</scope>
    <source>
        <strain evidence="4 5">LMG 24197</strain>
    </source>
</reference>
<dbReference type="NCBIfam" id="TIGR02601">
    <property type="entry name" value="autotrns_rpt"/>
    <property type="match status" value="1"/>
</dbReference>
<dbReference type="Proteomes" id="UP000315469">
    <property type="component" value="Unassembled WGS sequence"/>
</dbReference>
<accession>A0ABY2ZMV9</accession>
<name>A0ABY2ZMV9_9GAMM</name>
<protein>
    <submittedName>
        <fullName evidence="4">Autotransporter outer membrane beta-barrel domain-containing protein</fullName>
    </submittedName>
</protein>
<feature type="domain" description="Autotransporter" evidence="3">
    <location>
        <begin position="2055"/>
        <end position="2339"/>
    </location>
</feature>
<dbReference type="InterPro" id="IPR036709">
    <property type="entry name" value="Autotransporte_beta_dom_sf"/>
</dbReference>
<comment type="caution">
    <text evidence="4">The sequence shown here is derived from an EMBL/GenBank/DDBJ whole genome shotgun (WGS) entry which is preliminary data.</text>
</comment>
<dbReference type="InterPro" id="IPR013425">
    <property type="entry name" value="Autotrns_rpt"/>
</dbReference>
<evidence type="ECO:0000259" key="3">
    <source>
        <dbReference type="PROSITE" id="PS51208"/>
    </source>
</evidence>
<dbReference type="InterPro" id="IPR050909">
    <property type="entry name" value="Bact_Autotransporter_VF"/>
</dbReference>
<gene>
    <name evidence="4" type="ORF">FJW02_02970</name>
</gene>
<dbReference type="PANTHER" id="PTHR12338">
    <property type="entry name" value="AUTOTRANSPORTER"/>
    <property type="match status" value="1"/>
</dbReference>
<dbReference type="Gene3D" id="2.40.128.130">
    <property type="entry name" value="Autotransporter beta-domain"/>
    <property type="match status" value="1"/>
</dbReference>
<dbReference type="PANTHER" id="PTHR12338:SF5">
    <property type="entry name" value="ANTIGEN 43-RELATED"/>
    <property type="match status" value="1"/>
</dbReference>
<dbReference type="Gene3D" id="2.160.20.20">
    <property type="match status" value="1"/>
</dbReference>
<evidence type="ECO:0000256" key="2">
    <source>
        <dbReference type="ARBA" id="ARBA00023026"/>
    </source>
</evidence>
<dbReference type="InterPro" id="IPR005546">
    <property type="entry name" value="Autotransporte_beta"/>
</dbReference>
<dbReference type="EMBL" id="VHJB01000032">
    <property type="protein sequence ID" value="TPV41655.1"/>
    <property type="molecule type" value="Genomic_DNA"/>
</dbReference>
<proteinExistence type="predicted"/>
<dbReference type="CDD" id="cd01344">
    <property type="entry name" value="PL2_Passenger_AT"/>
    <property type="match status" value="1"/>
</dbReference>
<dbReference type="InterPro" id="IPR006315">
    <property type="entry name" value="OM_autotransptr_brl_dom"/>
</dbReference>
<dbReference type="InterPro" id="IPR024973">
    <property type="entry name" value="ESPR"/>
</dbReference>
<dbReference type="InterPro" id="IPR043990">
    <property type="entry name" value="AC_1"/>
</dbReference>